<dbReference type="PANTHER" id="PTHR12149">
    <property type="entry name" value="FRUCTOSAMINE 3 KINASE-RELATED PROTEIN"/>
    <property type="match status" value="1"/>
</dbReference>
<keyword evidence="3 9" id="KW-0808">Transferase</keyword>
<dbReference type="GO" id="GO:0005829">
    <property type="term" value="C:cytosol"/>
    <property type="evidence" value="ECO:0007669"/>
    <property type="project" value="UniProtKB-ARBA"/>
</dbReference>
<evidence type="ECO:0000256" key="9">
    <source>
        <dbReference type="PIRNR" id="PIRNR006221"/>
    </source>
</evidence>
<dbReference type="PIRSF" id="PIRSF006221">
    <property type="entry name" value="Ketosamine-3-kinase"/>
    <property type="match status" value="1"/>
</dbReference>
<dbReference type="PANTHER" id="PTHR12149:SF8">
    <property type="entry name" value="PROTEIN-RIBULOSAMINE 3-KINASE"/>
    <property type="match status" value="1"/>
</dbReference>
<dbReference type="FunFam" id="3.90.1200.10:FF:000003">
    <property type="entry name" value="fructosamine-3-kinase isoform X1"/>
    <property type="match status" value="1"/>
</dbReference>
<accession>A0A8C7XF95</accession>
<evidence type="ECO:0000256" key="1">
    <source>
        <dbReference type="ARBA" id="ARBA00009460"/>
    </source>
</evidence>
<evidence type="ECO:0000256" key="10">
    <source>
        <dbReference type="SAM" id="MobiDB-lite"/>
    </source>
</evidence>
<protein>
    <recommendedName>
        <fullName evidence="2">protein-ribulosamine 3-kinase</fullName>
        <ecNumber evidence="2">2.7.1.172</ecNumber>
    </recommendedName>
</protein>
<reference evidence="11" key="2">
    <citation type="submission" date="2025-09" db="UniProtKB">
        <authorList>
            <consortium name="Ensembl"/>
        </authorList>
    </citation>
    <scope>IDENTIFICATION</scope>
</reference>
<dbReference type="GO" id="GO:0005524">
    <property type="term" value="F:ATP binding"/>
    <property type="evidence" value="ECO:0007669"/>
    <property type="project" value="UniProtKB-KW"/>
</dbReference>
<evidence type="ECO:0000256" key="4">
    <source>
        <dbReference type="ARBA" id="ARBA00022741"/>
    </source>
</evidence>
<keyword evidence="5 9" id="KW-0418">Kinase</keyword>
<dbReference type="GO" id="GO:0016301">
    <property type="term" value="F:kinase activity"/>
    <property type="evidence" value="ECO:0007669"/>
    <property type="project" value="UniProtKB-UniRule"/>
</dbReference>
<dbReference type="Ensembl" id="ENSOSIT00000012660.1">
    <property type="protein sequence ID" value="ENSOSIP00000011938.1"/>
    <property type="gene ID" value="ENSOSIG00000007077.1"/>
</dbReference>
<feature type="region of interest" description="Disordered" evidence="10">
    <location>
        <begin position="1"/>
        <end position="28"/>
    </location>
</feature>
<comment type="similarity">
    <text evidence="1 9">Belongs to the fructosamine kinase family.</text>
</comment>
<evidence type="ECO:0000256" key="5">
    <source>
        <dbReference type="ARBA" id="ARBA00022777"/>
    </source>
</evidence>
<name>A0A8C7XF95_9TELE</name>
<keyword evidence="6" id="KW-0067">ATP-binding</keyword>
<organism evidence="11 12">
    <name type="scientific">Oryzias sinensis</name>
    <name type="common">Chinese medaka</name>
    <dbReference type="NCBI Taxonomy" id="183150"/>
    <lineage>
        <taxon>Eukaryota</taxon>
        <taxon>Metazoa</taxon>
        <taxon>Chordata</taxon>
        <taxon>Craniata</taxon>
        <taxon>Vertebrata</taxon>
        <taxon>Euteleostomi</taxon>
        <taxon>Actinopterygii</taxon>
        <taxon>Neopterygii</taxon>
        <taxon>Teleostei</taxon>
        <taxon>Neoteleostei</taxon>
        <taxon>Acanthomorphata</taxon>
        <taxon>Ovalentaria</taxon>
        <taxon>Atherinomorphae</taxon>
        <taxon>Beloniformes</taxon>
        <taxon>Adrianichthyidae</taxon>
        <taxon>Oryziinae</taxon>
        <taxon>Oryzias</taxon>
    </lineage>
</organism>
<comment type="catalytic activity">
    <reaction evidence="8">
        <text>N(6)-(D-psicosyl)-L-lysyl-[protein] + ATP = N(6)-(3-O-phospho-D-psicosyl)-L-lysyl-[protein] + ADP + H(+)</text>
        <dbReference type="Rhea" id="RHEA:61392"/>
        <dbReference type="Rhea" id="RHEA-COMP:15796"/>
        <dbReference type="Rhea" id="RHEA-COMP:15797"/>
        <dbReference type="ChEBI" id="CHEBI:15378"/>
        <dbReference type="ChEBI" id="CHEBI:30616"/>
        <dbReference type="ChEBI" id="CHEBI:144621"/>
        <dbReference type="ChEBI" id="CHEBI:144622"/>
        <dbReference type="ChEBI" id="CHEBI:456216"/>
    </reaction>
    <physiologicalReaction direction="left-to-right" evidence="8">
        <dbReference type="Rhea" id="RHEA:61393"/>
    </physiologicalReaction>
</comment>
<keyword evidence="4" id="KW-0547">Nucleotide-binding</keyword>
<evidence type="ECO:0000313" key="11">
    <source>
        <dbReference type="Ensembl" id="ENSOSIP00000011938.1"/>
    </source>
</evidence>
<dbReference type="GO" id="GO:0102193">
    <property type="term" value="F:protein-ribulosamine 3-kinase activity"/>
    <property type="evidence" value="ECO:0007669"/>
    <property type="project" value="UniProtKB-EC"/>
</dbReference>
<dbReference type="AlphaFoldDB" id="A0A8C7XF95"/>
<dbReference type="Gene3D" id="3.30.200.20">
    <property type="entry name" value="Phosphorylase Kinase, domain 1"/>
    <property type="match status" value="1"/>
</dbReference>
<dbReference type="SUPFAM" id="SSF56112">
    <property type="entry name" value="Protein kinase-like (PK-like)"/>
    <property type="match status" value="1"/>
</dbReference>
<dbReference type="GeneTree" id="ENSGT00390000005730"/>
<keyword evidence="12" id="KW-1185">Reference proteome</keyword>
<dbReference type="Pfam" id="PF03881">
    <property type="entry name" value="Fructosamin_kin"/>
    <property type="match status" value="1"/>
</dbReference>
<sequence length="310" mass="35123">MEAKLKKELGTSRLKPTGHSGGGCISEGQSYDTDSGKVFVKINHKSEAKLMFDGEMASLEAIFRTETVKVPKPIKVIELDRGGCVFVMEHLDMKGLNNRYSKQLGEQLADLHLHNKTLQEKLQKEQQTVGKGPGQSEVAVVEKFGFDVATCCGYLPQQNEWQNDWVAFYSQQRLQHQLNMVETSYGDRETRELWAALQLKIPQLFTDIEIVPALLHGDLWGGNVAEWVEGPVIFDPATFYGHSEYELGIAGMFGGFNKSFYSAYHQKIPQAPGFEKRNQLYQLFHYLNHWNHFGGGYRGSSVRIMKDLLK</sequence>
<dbReference type="Proteomes" id="UP000694383">
    <property type="component" value="Unplaced"/>
</dbReference>
<evidence type="ECO:0000256" key="7">
    <source>
        <dbReference type="ARBA" id="ARBA00048655"/>
    </source>
</evidence>
<reference evidence="11" key="1">
    <citation type="submission" date="2025-08" db="UniProtKB">
        <authorList>
            <consortium name="Ensembl"/>
        </authorList>
    </citation>
    <scope>IDENTIFICATION</scope>
</reference>
<comment type="catalytic activity">
    <reaction evidence="7">
        <text>N(6)-D-ribulosyl-L-lysyl-[protein] + ATP = N(6)-(3-O-phospho-D-ribulosyl)-L-lysyl-[protein] + ADP + H(+)</text>
        <dbReference type="Rhea" id="RHEA:48432"/>
        <dbReference type="Rhea" id="RHEA-COMP:12103"/>
        <dbReference type="Rhea" id="RHEA-COMP:12104"/>
        <dbReference type="ChEBI" id="CHEBI:15378"/>
        <dbReference type="ChEBI" id="CHEBI:30616"/>
        <dbReference type="ChEBI" id="CHEBI:90418"/>
        <dbReference type="ChEBI" id="CHEBI:90420"/>
        <dbReference type="ChEBI" id="CHEBI:456216"/>
        <dbReference type="EC" id="2.7.1.172"/>
    </reaction>
    <physiologicalReaction direction="left-to-right" evidence="7">
        <dbReference type="Rhea" id="RHEA:48433"/>
    </physiologicalReaction>
</comment>
<dbReference type="InterPro" id="IPR016477">
    <property type="entry name" value="Fructo-/Ketosamine-3-kinase"/>
</dbReference>
<evidence type="ECO:0000256" key="3">
    <source>
        <dbReference type="ARBA" id="ARBA00022679"/>
    </source>
</evidence>
<dbReference type="EC" id="2.7.1.172" evidence="2"/>
<feature type="compositionally biased region" description="Basic and acidic residues" evidence="10">
    <location>
        <begin position="1"/>
        <end position="10"/>
    </location>
</feature>
<evidence type="ECO:0000313" key="12">
    <source>
        <dbReference type="Proteomes" id="UP000694383"/>
    </source>
</evidence>
<dbReference type="InterPro" id="IPR011009">
    <property type="entry name" value="Kinase-like_dom_sf"/>
</dbReference>
<proteinExistence type="inferred from homology"/>
<dbReference type="Gene3D" id="3.90.1200.10">
    <property type="match status" value="1"/>
</dbReference>
<evidence type="ECO:0000256" key="6">
    <source>
        <dbReference type="ARBA" id="ARBA00022840"/>
    </source>
</evidence>
<dbReference type="FunFam" id="3.30.200.20:FF:000264">
    <property type="entry name" value="Protein-ribulosamine 3-kinase, chloroplastic"/>
    <property type="match status" value="1"/>
</dbReference>
<evidence type="ECO:0000256" key="8">
    <source>
        <dbReference type="ARBA" id="ARBA00050767"/>
    </source>
</evidence>
<evidence type="ECO:0000256" key="2">
    <source>
        <dbReference type="ARBA" id="ARBA00011961"/>
    </source>
</evidence>